<accession>A0A7X6RXJ7</accession>
<dbReference type="Proteomes" id="UP000518188">
    <property type="component" value="Unassembled WGS sequence"/>
</dbReference>
<organism evidence="1 2">
    <name type="scientific">Mycolicibacterium septicum DSM 44393</name>
    <dbReference type="NCBI Taxonomy" id="1341646"/>
    <lineage>
        <taxon>Bacteria</taxon>
        <taxon>Bacillati</taxon>
        <taxon>Actinomycetota</taxon>
        <taxon>Actinomycetes</taxon>
        <taxon>Mycobacteriales</taxon>
        <taxon>Mycobacteriaceae</taxon>
        <taxon>Mycolicibacterium</taxon>
    </lineage>
</organism>
<proteinExistence type="predicted"/>
<name>A0A7X6RXJ7_9MYCO</name>
<gene>
    <name evidence="1" type="ORF">HGA11_21345</name>
</gene>
<sequence length="277" mass="30402">MGSAAIAAGLLSAHDLRTSYRAVYRDVYLPDDVALTPGLRARAAWLFAGPDAVLSGISAAAVHGVSWLDVNAPAEVVRSNRRAPDGLQVRSYVLAPEDICDVDGMRVTTVARTIFDLGRLLPCADAVPVLDALINKSGIDRETVWSLADANPGIRGVDRLRMSLAQADGGAESPLESRTRLLLRRTGIPGLQTQIPFYDQWGLVWNRAAMGWPRWKLAVECDEEKDSAAYRAWVHSHTAELESYDWTVLWVTESMVSGKNGIVERVRRKLLAAARRE</sequence>
<evidence type="ECO:0000313" key="2">
    <source>
        <dbReference type="Proteomes" id="UP000518188"/>
    </source>
</evidence>
<dbReference type="AlphaFoldDB" id="A0A7X6RXJ7"/>
<dbReference type="EMBL" id="JAAXPJ010000008">
    <property type="protein sequence ID" value="NKZ13524.1"/>
    <property type="molecule type" value="Genomic_DNA"/>
</dbReference>
<comment type="caution">
    <text evidence="1">The sequence shown here is derived from an EMBL/GenBank/DDBJ whole genome shotgun (WGS) entry which is preliminary data.</text>
</comment>
<evidence type="ECO:0008006" key="3">
    <source>
        <dbReference type="Google" id="ProtNLM"/>
    </source>
</evidence>
<evidence type="ECO:0000313" key="1">
    <source>
        <dbReference type="EMBL" id="NKZ13524.1"/>
    </source>
</evidence>
<protein>
    <recommendedName>
        <fullName evidence="3">Cullin, a subunit of E3 ubiquitin ligase</fullName>
    </recommendedName>
</protein>
<reference evidence="1 2" key="1">
    <citation type="submission" date="2020-04" db="EMBL/GenBank/DDBJ databases">
        <title>MicrobeNet Type strains.</title>
        <authorList>
            <person name="Nicholson A.C."/>
        </authorList>
    </citation>
    <scope>NUCLEOTIDE SEQUENCE [LARGE SCALE GENOMIC DNA]</scope>
    <source>
        <strain evidence="1 2">ATCC 700731</strain>
    </source>
</reference>